<dbReference type="Pfam" id="PF11101">
    <property type="entry name" value="DUF2884"/>
    <property type="match status" value="1"/>
</dbReference>
<keyword evidence="3" id="KW-1185">Reference proteome</keyword>
<dbReference type="AlphaFoldDB" id="A0A3N5Y331"/>
<dbReference type="EMBL" id="RPOK01000001">
    <property type="protein sequence ID" value="RPJ68252.1"/>
    <property type="molecule type" value="Genomic_DNA"/>
</dbReference>
<keyword evidence="1" id="KW-1133">Transmembrane helix</keyword>
<dbReference type="Proteomes" id="UP000275281">
    <property type="component" value="Unassembled WGS sequence"/>
</dbReference>
<evidence type="ECO:0000256" key="1">
    <source>
        <dbReference type="SAM" id="Phobius"/>
    </source>
</evidence>
<dbReference type="OrthoDB" id="5760736at2"/>
<dbReference type="InterPro" id="IPR021307">
    <property type="entry name" value="DUF2884"/>
</dbReference>
<name>A0A3N5Y331_9ALTE</name>
<comment type="caution">
    <text evidence="2">The sequence shown here is derived from an EMBL/GenBank/DDBJ whole genome shotgun (WGS) entry which is preliminary data.</text>
</comment>
<keyword evidence="1" id="KW-0472">Membrane</keyword>
<proteinExistence type="predicted"/>
<sequence length="261" mass="29694">MGAFFIPYISILLTLFAIQFKLCSMKMKLMFFIFSSLMLLGTSMKVQAGYSCSFDLRYGVAVSDDHIRVLKQDRTVVQINRARYLFIEGKLKRLDQEQQDLLYAYARGFHDVVPEVTLLAKEGVGLVTDNITRIYSGLVGAEVESAQRLLSQMKKVKEKVKHKFGRSYNYYYINPSKVESEDDITTSLEAQLETGFSNVSGIVTAIGTFDSSSETEQTSELRKRAHITCKKLYKLNKLEDALLSKVRGLTPYDVIIDRRSE</sequence>
<protein>
    <submittedName>
        <fullName evidence="2">DUF2884 family protein</fullName>
    </submittedName>
</protein>
<evidence type="ECO:0000313" key="2">
    <source>
        <dbReference type="EMBL" id="RPJ68252.1"/>
    </source>
</evidence>
<keyword evidence="1" id="KW-0812">Transmembrane</keyword>
<accession>A0A3N5Y331</accession>
<gene>
    <name evidence="2" type="ORF">DRW07_02260</name>
</gene>
<reference evidence="2 3" key="1">
    <citation type="submission" date="2018-11" db="EMBL/GenBank/DDBJ databases">
        <authorList>
            <person name="Ye M.-Q."/>
            <person name="Du Z.-J."/>
        </authorList>
    </citation>
    <scope>NUCLEOTIDE SEQUENCE [LARGE SCALE GENOMIC DNA]</scope>
    <source>
        <strain evidence="2 3">U0105</strain>
    </source>
</reference>
<feature type="transmembrane region" description="Helical" evidence="1">
    <location>
        <begin position="29"/>
        <end position="50"/>
    </location>
</feature>
<organism evidence="2 3">
    <name type="scientific">Alteromonas sediminis</name>
    <dbReference type="NCBI Taxonomy" id="2259342"/>
    <lineage>
        <taxon>Bacteria</taxon>
        <taxon>Pseudomonadati</taxon>
        <taxon>Pseudomonadota</taxon>
        <taxon>Gammaproteobacteria</taxon>
        <taxon>Alteromonadales</taxon>
        <taxon>Alteromonadaceae</taxon>
        <taxon>Alteromonas/Salinimonas group</taxon>
        <taxon>Alteromonas</taxon>
    </lineage>
</organism>
<evidence type="ECO:0000313" key="3">
    <source>
        <dbReference type="Proteomes" id="UP000275281"/>
    </source>
</evidence>
<feature type="transmembrane region" description="Helical" evidence="1">
    <location>
        <begin position="6"/>
        <end position="22"/>
    </location>
</feature>